<keyword evidence="3 9" id="KW-0813">Transport</keyword>
<dbReference type="GO" id="GO:0051119">
    <property type="term" value="F:sugar transmembrane transporter activity"/>
    <property type="evidence" value="ECO:0007669"/>
    <property type="project" value="InterPro"/>
</dbReference>
<dbReference type="SUPFAM" id="SSF103473">
    <property type="entry name" value="MFS general substrate transporter"/>
    <property type="match status" value="1"/>
</dbReference>
<dbReference type="PANTHER" id="PTHR48021:SF25">
    <property type="entry name" value="SUGAR TRANSPORTER ERD6-LIKE 5"/>
    <property type="match status" value="1"/>
</dbReference>
<dbReference type="InterPro" id="IPR036259">
    <property type="entry name" value="MFS_trans_sf"/>
</dbReference>
<dbReference type="CDD" id="cd17358">
    <property type="entry name" value="MFS_GLUT6_8_Class3_like"/>
    <property type="match status" value="1"/>
</dbReference>
<dbReference type="InterPro" id="IPR005829">
    <property type="entry name" value="Sugar_transporter_CS"/>
</dbReference>
<reference evidence="9" key="1">
    <citation type="journal article" date="2018" name="Nat. Genet.">
        <title>Extensive intraspecific gene order and gene structural variations between Mo17 and other maize genomes.</title>
        <authorList>
            <person name="Sun S."/>
            <person name="Zhou Y."/>
            <person name="Chen J."/>
            <person name="Shi J."/>
            <person name="Zhao H."/>
            <person name="Zhao H."/>
            <person name="Song W."/>
            <person name="Zhang M."/>
            <person name="Cui Y."/>
            <person name="Dong X."/>
            <person name="Liu H."/>
            <person name="Ma X."/>
            <person name="Jiao Y."/>
            <person name="Wang B."/>
            <person name="Wei X."/>
            <person name="Stein J.C."/>
            <person name="Glaubitz J.C."/>
            <person name="Lu F."/>
            <person name="Yu G."/>
            <person name="Liang C."/>
            <person name="Fengler K."/>
            <person name="Li B."/>
            <person name="Rafalski A."/>
            <person name="Schnable P.S."/>
            <person name="Ware D.H."/>
            <person name="Buckler E.S."/>
            <person name="Lai J."/>
        </authorList>
    </citation>
    <scope>NUCLEOTIDE SEQUENCE [LARGE SCALE GENOMIC DNA]</scope>
    <source>
        <tissue evidence="9">Seedling</tissue>
    </source>
</reference>
<name>A0A3L6DP07_MAIZE</name>
<proteinExistence type="inferred from homology"/>
<evidence type="ECO:0000256" key="6">
    <source>
        <dbReference type="ARBA" id="ARBA00023136"/>
    </source>
</evidence>
<evidence type="ECO:0000256" key="5">
    <source>
        <dbReference type="ARBA" id="ARBA00022989"/>
    </source>
</evidence>
<evidence type="ECO:0000256" key="7">
    <source>
        <dbReference type="SAM" id="Phobius"/>
    </source>
</evidence>
<feature type="transmembrane region" description="Helical" evidence="7">
    <location>
        <begin position="420"/>
        <end position="440"/>
    </location>
</feature>
<sequence>MDLEDQEAQKPLLVTAPGRIGDGSHLAESDAAPSSSSIAVVVASTAVAVAGSFEFGISVGYSSPSQSGIMRDLSLSLAEYSVFGSILTIGAMLGAVVSGNGDIRSSLHFRISLDNLFPASEQVPVYISEITPKNLRGGFATVNQFMICCGASLAYVLGTFITWRTLAIIGVAPCLLQLVGLLVTPESPRWLARFGHPGAFEAALQKLRGKGTDISDEATGIKDFTEKLQQLPKSKMLDLFQKDYIRAVTVCIQVGVGLMVLQQFGGVNAICFYASEIFVSAGFSSGNTGMLAMVAVQVYNLSSDLQIPMTGLGVLLMDKAGRRPLLMVSAAGTCLGCLLVGLSFLAKEHHWGKDLNLVLALAGILIFGGSFSLGMGGIPWVIMSEIFPINMKGAAGSLVTLVSWLGSWIVSYAFNFLLVWNSYGTFFIFASICGLTVVFVEQLVPETKGRTLEEIQASMNSSLAPPSDI</sequence>
<feature type="transmembrane region" description="Helical" evidence="7">
    <location>
        <begin position="394"/>
        <end position="414"/>
    </location>
</feature>
<dbReference type="GO" id="GO:0016020">
    <property type="term" value="C:membrane"/>
    <property type="evidence" value="ECO:0007669"/>
    <property type="project" value="UniProtKB-SubCell"/>
</dbReference>
<dbReference type="ExpressionAtlas" id="A0A3L6DP07">
    <property type="expression patterns" value="baseline and differential"/>
</dbReference>
<dbReference type="InterPro" id="IPR044775">
    <property type="entry name" value="MFS_ERD6/Tret1-like"/>
</dbReference>
<protein>
    <submittedName>
        <fullName evidence="9">Sugar transporter ERD6-like 5</fullName>
    </submittedName>
</protein>
<dbReference type="Pfam" id="PF00083">
    <property type="entry name" value="Sugar_tr"/>
    <property type="match status" value="1"/>
</dbReference>
<keyword evidence="5 7" id="KW-1133">Transmembrane helix</keyword>
<dbReference type="PRINTS" id="PR00171">
    <property type="entry name" value="SUGRTRNSPORT"/>
</dbReference>
<dbReference type="InterPro" id="IPR003663">
    <property type="entry name" value="Sugar/inositol_transpt"/>
</dbReference>
<dbReference type="PANTHER" id="PTHR48021">
    <property type="match status" value="1"/>
</dbReference>
<keyword evidence="3 9" id="KW-0762">Sugar transport</keyword>
<evidence type="ECO:0000256" key="2">
    <source>
        <dbReference type="ARBA" id="ARBA00010992"/>
    </source>
</evidence>
<feature type="transmembrane region" description="Helical" evidence="7">
    <location>
        <begin position="277"/>
        <end position="299"/>
    </location>
</feature>
<comment type="subcellular location">
    <subcellularLocation>
        <location evidence="1">Membrane</location>
        <topology evidence="1">Multi-pass membrane protein</topology>
    </subcellularLocation>
</comment>
<evidence type="ECO:0000259" key="8">
    <source>
        <dbReference type="PROSITE" id="PS50850"/>
    </source>
</evidence>
<feature type="transmembrane region" description="Helical" evidence="7">
    <location>
        <begin position="161"/>
        <end position="183"/>
    </location>
</feature>
<feature type="transmembrane region" description="Helical" evidence="7">
    <location>
        <begin position="325"/>
        <end position="346"/>
    </location>
</feature>
<dbReference type="Proteomes" id="UP000251960">
    <property type="component" value="Chromosome 8"/>
</dbReference>
<organism evidence="9">
    <name type="scientific">Zea mays</name>
    <name type="common">Maize</name>
    <dbReference type="NCBI Taxonomy" id="4577"/>
    <lineage>
        <taxon>Eukaryota</taxon>
        <taxon>Viridiplantae</taxon>
        <taxon>Streptophyta</taxon>
        <taxon>Embryophyta</taxon>
        <taxon>Tracheophyta</taxon>
        <taxon>Spermatophyta</taxon>
        <taxon>Magnoliopsida</taxon>
        <taxon>Liliopsida</taxon>
        <taxon>Poales</taxon>
        <taxon>Poaceae</taxon>
        <taxon>PACMAD clade</taxon>
        <taxon>Panicoideae</taxon>
        <taxon>Andropogonodae</taxon>
        <taxon>Andropogoneae</taxon>
        <taxon>Tripsacinae</taxon>
        <taxon>Zea</taxon>
    </lineage>
</organism>
<dbReference type="Gene3D" id="1.20.1250.20">
    <property type="entry name" value="MFS general substrate transporter like domains"/>
    <property type="match status" value="1"/>
</dbReference>
<feature type="transmembrane region" description="Helical" evidence="7">
    <location>
        <begin position="244"/>
        <end position="265"/>
    </location>
</feature>
<accession>A0A3L6DP07</accession>
<dbReference type="InterPro" id="IPR050549">
    <property type="entry name" value="MFS_Trehalose_Transporter"/>
</dbReference>
<comment type="similarity">
    <text evidence="2">Belongs to the major facilitator superfamily. Sugar transporter (TC 2.A.1.1) family.</text>
</comment>
<comment type="caution">
    <text evidence="9">The sequence shown here is derived from an EMBL/GenBank/DDBJ whole genome shotgun (WGS) entry which is preliminary data.</text>
</comment>
<feature type="transmembrane region" description="Helical" evidence="7">
    <location>
        <begin position="358"/>
        <end position="382"/>
    </location>
</feature>
<dbReference type="InterPro" id="IPR005828">
    <property type="entry name" value="MFS_sugar_transport-like"/>
</dbReference>
<feature type="transmembrane region" description="Helical" evidence="7">
    <location>
        <begin position="73"/>
        <end position="97"/>
    </location>
</feature>
<evidence type="ECO:0000256" key="1">
    <source>
        <dbReference type="ARBA" id="ARBA00004141"/>
    </source>
</evidence>
<feature type="domain" description="Major facilitator superfamily (MFS) profile" evidence="8">
    <location>
        <begin position="1"/>
        <end position="448"/>
    </location>
</feature>
<dbReference type="PROSITE" id="PS00216">
    <property type="entry name" value="SUGAR_TRANSPORT_1"/>
    <property type="match status" value="1"/>
</dbReference>
<gene>
    <name evidence="9" type="primary">At1g54730_0</name>
    <name evidence="9" type="ORF">Zm00014a_001368</name>
</gene>
<evidence type="ECO:0000313" key="9">
    <source>
        <dbReference type="EMBL" id="PWZ10432.1"/>
    </source>
</evidence>
<dbReference type="InterPro" id="IPR020846">
    <property type="entry name" value="MFS_dom"/>
</dbReference>
<dbReference type="PROSITE" id="PS50850">
    <property type="entry name" value="MFS"/>
    <property type="match status" value="1"/>
</dbReference>
<keyword evidence="6 7" id="KW-0472">Membrane</keyword>
<keyword evidence="4 7" id="KW-0812">Transmembrane</keyword>
<feature type="transmembrane region" description="Helical" evidence="7">
    <location>
        <begin position="38"/>
        <end position="61"/>
    </location>
</feature>
<evidence type="ECO:0000256" key="3">
    <source>
        <dbReference type="ARBA" id="ARBA00022597"/>
    </source>
</evidence>
<dbReference type="AlphaFoldDB" id="A0A3L6DP07"/>
<evidence type="ECO:0000256" key="4">
    <source>
        <dbReference type="ARBA" id="ARBA00022692"/>
    </source>
</evidence>
<dbReference type="EMBL" id="NCVQ01000009">
    <property type="protein sequence ID" value="PWZ10432.1"/>
    <property type="molecule type" value="Genomic_DNA"/>
</dbReference>